<gene>
    <name evidence="1" type="ORF">B2M27_19400</name>
</gene>
<dbReference type="Proteomes" id="UP000192521">
    <property type="component" value="Unassembled WGS sequence"/>
</dbReference>
<evidence type="ECO:0000313" key="1">
    <source>
        <dbReference type="EMBL" id="ORJ48724.1"/>
    </source>
</evidence>
<evidence type="ECO:0000313" key="2">
    <source>
        <dbReference type="Proteomes" id="UP000192521"/>
    </source>
</evidence>
<comment type="caution">
    <text evidence="1">The sequence shown here is derived from an EMBL/GenBank/DDBJ whole genome shotgun (WGS) entry which is preliminary data.</text>
</comment>
<accession>A0ABX3UB35</accession>
<name>A0ABX3UB35_KLUIN</name>
<dbReference type="RefSeq" id="WP_085007055.1">
    <property type="nucleotide sequence ID" value="NZ_MWPR01000035.1"/>
</dbReference>
<sequence>MINVLISPAGTEIGREIWLSLRYEKTVKLFPASSRCNNPARYNIRGSFILSDTRNADWQQACQALNLLYDIPFYFPAYDANHVATTRHLTEKEAKKSVAGRHYAGPFFYKFLPLVNTLGIIFSSVNDTHMEVTECWQLFIKPNGKSHYPGARTINGKHALEIQLCDKHGLPIRAKCCGYEYRVSGFVHEKYGNTFNQRLFQKSIQGGLSLYSPFKYEHHKTPVTVMRKPAAKGQLVKRRRTDSFFDRANHVSRNDKITVHRHTKAISQEWH</sequence>
<keyword evidence="2" id="KW-1185">Reference proteome</keyword>
<organism evidence="1 2">
    <name type="scientific">Kluyvera intermedia</name>
    <name type="common">Enterobacter intermedius</name>
    <dbReference type="NCBI Taxonomy" id="61648"/>
    <lineage>
        <taxon>Bacteria</taxon>
        <taxon>Pseudomonadati</taxon>
        <taxon>Pseudomonadota</taxon>
        <taxon>Gammaproteobacteria</taxon>
        <taxon>Enterobacterales</taxon>
        <taxon>Enterobacteriaceae</taxon>
        <taxon>Kluyvera</taxon>
    </lineage>
</organism>
<dbReference type="EMBL" id="MWPR01000035">
    <property type="protein sequence ID" value="ORJ48724.1"/>
    <property type="molecule type" value="Genomic_DNA"/>
</dbReference>
<proteinExistence type="predicted"/>
<reference evidence="1 2" key="1">
    <citation type="submission" date="2017-02" db="EMBL/GenBank/DDBJ databases">
        <title>Draft genome sequence of a Kluyvera intermedia isolate from a patient with a pancreatic abscess.</title>
        <authorList>
            <person name="Thele R."/>
        </authorList>
    </citation>
    <scope>NUCLEOTIDE SEQUENCE [LARGE SCALE GENOMIC DNA]</scope>
    <source>
        <strain evidence="1 2">FOSA7093</strain>
    </source>
</reference>
<protein>
    <submittedName>
        <fullName evidence="1">Uncharacterized protein</fullName>
    </submittedName>
</protein>